<protein>
    <submittedName>
        <fullName evidence="8">PDGLE domain-containing protein</fullName>
    </submittedName>
</protein>
<evidence type="ECO:0000259" key="7">
    <source>
        <dbReference type="Pfam" id="PF13190"/>
    </source>
</evidence>
<evidence type="ECO:0000256" key="2">
    <source>
        <dbReference type="ARBA" id="ARBA00022475"/>
    </source>
</evidence>
<keyword evidence="9" id="KW-1185">Reference proteome</keyword>
<evidence type="ECO:0000256" key="5">
    <source>
        <dbReference type="ARBA" id="ARBA00023136"/>
    </source>
</evidence>
<evidence type="ECO:0000256" key="6">
    <source>
        <dbReference type="SAM" id="Phobius"/>
    </source>
</evidence>
<dbReference type="Proteomes" id="UP001595956">
    <property type="component" value="Unassembled WGS sequence"/>
</dbReference>
<evidence type="ECO:0000256" key="1">
    <source>
        <dbReference type="ARBA" id="ARBA00004236"/>
    </source>
</evidence>
<dbReference type="EMBL" id="JBHSMD010000006">
    <property type="protein sequence ID" value="MFC5494770.1"/>
    <property type="molecule type" value="Genomic_DNA"/>
</dbReference>
<keyword evidence="5 6" id="KW-0472">Membrane</keyword>
<gene>
    <name evidence="8" type="ORF">ACFPKY_16780</name>
</gene>
<evidence type="ECO:0000256" key="4">
    <source>
        <dbReference type="ARBA" id="ARBA00022989"/>
    </source>
</evidence>
<proteinExistence type="predicted"/>
<keyword evidence="4 6" id="KW-1133">Transmembrane helix</keyword>
<comment type="subcellular location">
    <subcellularLocation>
        <location evidence="1">Cell membrane</location>
    </subcellularLocation>
</comment>
<name>A0ABW0N4B5_9ACTN</name>
<dbReference type="InterPro" id="IPR025937">
    <property type="entry name" value="PDGLE_dom"/>
</dbReference>
<keyword evidence="2" id="KW-1003">Cell membrane</keyword>
<sequence>MRTRWFVAAGVLVALLLAGVVSSYASGSPDGLTKVSEDHGFADTEESRDALLGDYGSVTGVVGVLVVLAVAGGVTYAVRRRGSD</sequence>
<keyword evidence="3 6" id="KW-0812">Transmembrane</keyword>
<comment type="caution">
    <text evidence="8">The sequence shown here is derived from an EMBL/GenBank/DDBJ whole genome shotgun (WGS) entry which is preliminary data.</text>
</comment>
<evidence type="ECO:0000313" key="8">
    <source>
        <dbReference type="EMBL" id="MFC5494770.1"/>
    </source>
</evidence>
<dbReference type="Pfam" id="PF13190">
    <property type="entry name" value="PDGLE"/>
    <property type="match status" value="1"/>
</dbReference>
<feature type="domain" description="PDGLE" evidence="7">
    <location>
        <begin position="4"/>
        <end position="47"/>
    </location>
</feature>
<organism evidence="8 9">
    <name type="scientific">Nocardioides caricicola</name>
    <dbReference type="NCBI Taxonomy" id="634770"/>
    <lineage>
        <taxon>Bacteria</taxon>
        <taxon>Bacillati</taxon>
        <taxon>Actinomycetota</taxon>
        <taxon>Actinomycetes</taxon>
        <taxon>Propionibacteriales</taxon>
        <taxon>Nocardioidaceae</taxon>
        <taxon>Nocardioides</taxon>
    </lineage>
</organism>
<feature type="transmembrane region" description="Helical" evidence="6">
    <location>
        <begin position="55"/>
        <end position="78"/>
    </location>
</feature>
<evidence type="ECO:0000313" key="9">
    <source>
        <dbReference type="Proteomes" id="UP001595956"/>
    </source>
</evidence>
<dbReference type="RefSeq" id="WP_345176148.1">
    <property type="nucleotide sequence ID" value="NZ_BAABFQ010000005.1"/>
</dbReference>
<accession>A0ABW0N4B5</accession>
<evidence type="ECO:0000256" key="3">
    <source>
        <dbReference type="ARBA" id="ARBA00022692"/>
    </source>
</evidence>
<reference evidence="9" key="1">
    <citation type="journal article" date="2019" name="Int. J. Syst. Evol. Microbiol.">
        <title>The Global Catalogue of Microorganisms (GCM) 10K type strain sequencing project: providing services to taxonomists for standard genome sequencing and annotation.</title>
        <authorList>
            <consortium name="The Broad Institute Genomics Platform"/>
            <consortium name="The Broad Institute Genome Sequencing Center for Infectious Disease"/>
            <person name="Wu L."/>
            <person name="Ma J."/>
        </authorList>
    </citation>
    <scope>NUCLEOTIDE SEQUENCE [LARGE SCALE GENOMIC DNA]</scope>
    <source>
        <strain evidence="9">KACC 13778</strain>
    </source>
</reference>